<feature type="region of interest" description="Disordered" evidence="1">
    <location>
        <begin position="1"/>
        <end position="37"/>
    </location>
</feature>
<feature type="non-terminal residue" evidence="2">
    <location>
        <position position="37"/>
    </location>
</feature>
<dbReference type="Proteomes" id="UP000287033">
    <property type="component" value="Unassembled WGS sequence"/>
</dbReference>
<accession>A0A401TPN1</accession>
<protein>
    <submittedName>
        <fullName evidence="2">Uncharacterized protein</fullName>
    </submittedName>
</protein>
<sequence length="37" mass="4032">MGAAPRFAQGSHSPYSTRPANAQLPNPYSRWYRAGPA</sequence>
<organism evidence="2 3">
    <name type="scientific">Chiloscyllium punctatum</name>
    <name type="common">Brownbanded bambooshark</name>
    <name type="synonym">Hemiscyllium punctatum</name>
    <dbReference type="NCBI Taxonomy" id="137246"/>
    <lineage>
        <taxon>Eukaryota</taxon>
        <taxon>Metazoa</taxon>
        <taxon>Chordata</taxon>
        <taxon>Craniata</taxon>
        <taxon>Vertebrata</taxon>
        <taxon>Chondrichthyes</taxon>
        <taxon>Elasmobranchii</taxon>
        <taxon>Galeomorphii</taxon>
        <taxon>Galeoidea</taxon>
        <taxon>Orectolobiformes</taxon>
        <taxon>Hemiscylliidae</taxon>
        <taxon>Chiloscyllium</taxon>
    </lineage>
</organism>
<keyword evidence="3" id="KW-1185">Reference proteome</keyword>
<reference evidence="2 3" key="1">
    <citation type="journal article" date="2018" name="Nat. Ecol. Evol.">
        <title>Shark genomes provide insights into elasmobranch evolution and the origin of vertebrates.</title>
        <authorList>
            <person name="Hara Y"/>
            <person name="Yamaguchi K"/>
            <person name="Onimaru K"/>
            <person name="Kadota M"/>
            <person name="Koyanagi M"/>
            <person name="Keeley SD"/>
            <person name="Tatsumi K"/>
            <person name="Tanaka K"/>
            <person name="Motone F"/>
            <person name="Kageyama Y"/>
            <person name="Nozu R"/>
            <person name="Adachi N"/>
            <person name="Nishimura O"/>
            <person name="Nakagawa R"/>
            <person name="Tanegashima C"/>
            <person name="Kiyatake I"/>
            <person name="Matsumoto R"/>
            <person name="Murakumo K"/>
            <person name="Nishida K"/>
            <person name="Terakita A"/>
            <person name="Kuratani S"/>
            <person name="Sato K"/>
            <person name="Hyodo S Kuraku.S."/>
        </authorList>
    </citation>
    <scope>NUCLEOTIDE SEQUENCE [LARGE SCALE GENOMIC DNA]</scope>
</reference>
<gene>
    <name evidence="2" type="ORF">chiPu_0028731</name>
</gene>
<evidence type="ECO:0000256" key="1">
    <source>
        <dbReference type="SAM" id="MobiDB-lite"/>
    </source>
</evidence>
<comment type="caution">
    <text evidence="2">The sequence shown here is derived from an EMBL/GenBank/DDBJ whole genome shotgun (WGS) entry which is preliminary data.</text>
</comment>
<evidence type="ECO:0000313" key="3">
    <source>
        <dbReference type="Proteomes" id="UP000287033"/>
    </source>
</evidence>
<dbReference type="AlphaFoldDB" id="A0A401TPN1"/>
<evidence type="ECO:0000313" key="2">
    <source>
        <dbReference type="EMBL" id="GCC44586.1"/>
    </source>
</evidence>
<dbReference type="EMBL" id="BEZZ01138630">
    <property type="protein sequence ID" value="GCC44586.1"/>
    <property type="molecule type" value="Genomic_DNA"/>
</dbReference>
<proteinExistence type="predicted"/>
<feature type="compositionally biased region" description="Polar residues" evidence="1">
    <location>
        <begin position="10"/>
        <end position="26"/>
    </location>
</feature>
<name>A0A401TPN1_CHIPU</name>